<reference evidence="2 3" key="2">
    <citation type="journal article" date="2013" name="PLoS Genet.">
        <title>Comparative genome structure, secondary metabolite, and effector coding capacity across Cochliobolus pathogens.</title>
        <authorList>
            <person name="Condon B.J."/>
            <person name="Leng Y."/>
            <person name="Wu D."/>
            <person name="Bushley K.E."/>
            <person name="Ohm R.A."/>
            <person name="Otillar R."/>
            <person name="Martin J."/>
            <person name="Schackwitz W."/>
            <person name="Grimwood J."/>
            <person name="MohdZainudin N."/>
            <person name="Xue C."/>
            <person name="Wang R."/>
            <person name="Manning V.A."/>
            <person name="Dhillon B."/>
            <person name="Tu Z.J."/>
            <person name="Steffenson B.J."/>
            <person name="Salamov A."/>
            <person name="Sun H."/>
            <person name="Lowry S."/>
            <person name="LaButti K."/>
            <person name="Han J."/>
            <person name="Copeland A."/>
            <person name="Lindquist E."/>
            <person name="Barry K."/>
            <person name="Schmutz J."/>
            <person name="Baker S.E."/>
            <person name="Ciuffetti L.M."/>
            <person name="Grigoriev I.V."/>
            <person name="Zhong S."/>
            <person name="Turgeon B.G."/>
        </authorList>
    </citation>
    <scope>NUCLEOTIDE SEQUENCE [LARGE SCALE GENOMIC DNA]</scope>
    <source>
        <strain evidence="3">28A</strain>
    </source>
</reference>
<evidence type="ECO:0000313" key="2">
    <source>
        <dbReference type="EMBL" id="EOA87396.1"/>
    </source>
</evidence>
<evidence type="ECO:0000256" key="1">
    <source>
        <dbReference type="SAM" id="SignalP"/>
    </source>
</evidence>
<sequence>MMRRLLVPLVLTMLLYALTVAAVAPASALVIALESPDDYINNAAPLLFTAPTRNPPNEALIAIANTPTQTLTKTAQIRQTWLPSAPKNPILIFPFHLTLTRSCSDNDDENSISALVRNGDFTTSVVHLSADTSAMVEHRIPGYPSAFRVGPFDAEKGGVRFLWENAEGGWIKEMDCSFILGWKSQFRGKAVATAAADTGEAD</sequence>
<dbReference type="EMBL" id="KB908592">
    <property type="protein sequence ID" value="EOA87396.1"/>
    <property type="molecule type" value="Genomic_DNA"/>
</dbReference>
<name>R0IRR9_EXST2</name>
<evidence type="ECO:0000313" key="3">
    <source>
        <dbReference type="Proteomes" id="UP000016935"/>
    </source>
</evidence>
<keyword evidence="3" id="KW-1185">Reference proteome</keyword>
<organism evidence="2 3">
    <name type="scientific">Exserohilum turcicum (strain 28A)</name>
    <name type="common">Northern leaf blight fungus</name>
    <name type="synonym">Setosphaeria turcica</name>
    <dbReference type="NCBI Taxonomy" id="671987"/>
    <lineage>
        <taxon>Eukaryota</taxon>
        <taxon>Fungi</taxon>
        <taxon>Dikarya</taxon>
        <taxon>Ascomycota</taxon>
        <taxon>Pezizomycotina</taxon>
        <taxon>Dothideomycetes</taxon>
        <taxon>Pleosporomycetidae</taxon>
        <taxon>Pleosporales</taxon>
        <taxon>Pleosporineae</taxon>
        <taxon>Pleosporaceae</taxon>
        <taxon>Exserohilum</taxon>
    </lineage>
</organism>
<dbReference type="AlphaFoldDB" id="R0IRR9"/>
<dbReference type="Proteomes" id="UP000016935">
    <property type="component" value="Unassembled WGS sequence"/>
</dbReference>
<protein>
    <submittedName>
        <fullName evidence="2">Uncharacterized protein</fullName>
    </submittedName>
</protein>
<gene>
    <name evidence="2" type="ORF">SETTUDRAFT_41741</name>
</gene>
<keyword evidence="1" id="KW-0732">Signal</keyword>
<proteinExistence type="predicted"/>
<dbReference type="OrthoDB" id="3757079at2759"/>
<reference evidence="2 3" key="1">
    <citation type="journal article" date="2012" name="PLoS Pathog.">
        <title>Diverse lifestyles and strategies of plant pathogenesis encoded in the genomes of eighteen Dothideomycetes fungi.</title>
        <authorList>
            <person name="Ohm R.A."/>
            <person name="Feau N."/>
            <person name="Henrissat B."/>
            <person name="Schoch C.L."/>
            <person name="Horwitz B.A."/>
            <person name="Barry K.W."/>
            <person name="Condon B.J."/>
            <person name="Copeland A.C."/>
            <person name="Dhillon B."/>
            <person name="Glaser F."/>
            <person name="Hesse C.N."/>
            <person name="Kosti I."/>
            <person name="LaButti K."/>
            <person name="Lindquist E.A."/>
            <person name="Lucas S."/>
            <person name="Salamov A.A."/>
            <person name="Bradshaw R.E."/>
            <person name="Ciuffetti L."/>
            <person name="Hamelin R.C."/>
            <person name="Kema G.H.J."/>
            <person name="Lawrence C."/>
            <person name="Scott J.A."/>
            <person name="Spatafora J.W."/>
            <person name="Turgeon B.G."/>
            <person name="de Wit P.J.G.M."/>
            <person name="Zhong S."/>
            <person name="Goodwin S.B."/>
            <person name="Grigoriev I.V."/>
        </authorList>
    </citation>
    <scope>NUCLEOTIDE SEQUENCE [LARGE SCALE GENOMIC DNA]</scope>
    <source>
        <strain evidence="3">28A</strain>
    </source>
</reference>
<dbReference type="HOGENOM" id="CLU_102649_0_0_1"/>
<dbReference type="RefSeq" id="XP_008025146.1">
    <property type="nucleotide sequence ID" value="XM_008026955.1"/>
</dbReference>
<feature type="signal peptide" evidence="1">
    <location>
        <begin position="1"/>
        <end position="28"/>
    </location>
</feature>
<accession>R0IRR9</accession>
<feature type="chain" id="PRO_5004343260" evidence="1">
    <location>
        <begin position="29"/>
        <end position="202"/>
    </location>
</feature>
<dbReference type="GeneID" id="19404723"/>